<dbReference type="EMBL" id="QJSP01000002">
    <property type="protein sequence ID" value="PYE20160.1"/>
    <property type="molecule type" value="Genomic_DNA"/>
</dbReference>
<sequence length="439" mass="46477">MNAMRKVSVVDDKVAAAWAPMTTIERSAPTDRTRPKTADASTVARSLTVTVVGNENLERILRMLARLVSVGYLVYFVVLLPPIMVKSARLDAWWTPLAVATVFGFGLLPGMLSFRSDTRPMRLCAAAAAVAFLLAIVTWPLAWKGPDLAASDAFWLAAFPGLASLAAIVAWPIWLTATHLVSGCVGVMAITAVARGGSSISMLPTEIAFTIMFCTLFVGGAAMAIRTGKLLDFTTESTHRAAASAAAQRARTVERKRIDALIHDNVLSALLAAARGQPEFLVGPLARSALAGLDPLSTQNEPNRLFAVEEAIAHLRAAAADADEQATFDIFSDDIAGLDKLAADGIRTIGSAIAEALRNSRLHAGDSAMRAVTVHLTEHVLKIDVIDDGIGFDPTSIAPHRLGIAVSIVGRMRGLPGGSASVQSRHGVGTLIHLEWALQ</sequence>
<keyword evidence="1" id="KW-0472">Membrane</keyword>
<dbReference type="Gene3D" id="3.30.565.10">
    <property type="entry name" value="Histidine kinase-like ATPase, C-terminal domain"/>
    <property type="match status" value="1"/>
</dbReference>
<keyword evidence="1" id="KW-1133">Transmembrane helix</keyword>
<dbReference type="SUPFAM" id="SSF55874">
    <property type="entry name" value="ATPase domain of HSP90 chaperone/DNA topoisomerase II/histidine kinase"/>
    <property type="match status" value="1"/>
</dbReference>
<gene>
    <name evidence="2" type="ORF">DFR67_102298</name>
</gene>
<dbReference type="AlphaFoldDB" id="A0A318RUW3"/>
<reference evidence="2 3" key="1">
    <citation type="submission" date="2018-06" db="EMBL/GenBank/DDBJ databases">
        <title>Genomic Encyclopedia of Type Strains, Phase IV (KMG-IV): sequencing the most valuable type-strain genomes for metagenomic binning, comparative biology and taxonomic classification.</title>
        <authorList>
            <person name="Goeker M."/>
        </authorList>
    </citation>
    <scope>NUCLEOTIDE SEQUENCE [LARGE SCALE GENOMIC DNA]</scope>
    <source>
        <strain evidence="2 3">DSM 45521</strain>
    </source>
</reference>
<name>A0A318RUW3_WILLI</name>
<dbReference type="InterPro" id="IPR036890">
    <property type="entry name" value="HATPase_C_sf"/>
</dbReference>
<keyword evidence="2" id="KW-0418">Kinase</keyword>
<feature type="transmembrane region" description="Helical" evidence="1">
    <location>
        <begin position="180"/>
        <end position="201"/>
    </location>
</feature>
<dbReference type="GO" id="GO:0016301">
    <property type="term" value="F:kinase activity"/>
    <property type="evidence" value="ECO:0007669"/>
    <property type="project" value="UniProtKB-KW"/>
</dbReference>
<keyword evidence="3" id="KW-1185">Reference proteome</keyword>
<keyword evidence="2" id="KW-0808">Transferase</keyword>
<organism evidence="2 3">
    <name type="scientific">Williamsia limnetica</name>
    <dbReference type="NCBI Taxonomy" id="882452"/>
    <lineage>
        <taxon>Bacteria</taxon>
        <taxon>Bacillati</taxon>
        <taxon>Actinomycetota</taxon>
        <taxon>Actinomycetes</taxon>
        <taxon>Mycobacteriales</taxon>
        <taxon>Nocardiaceae</taxon>
        <taxon>Williamsia</taxon>
    </lineage>
</organism>
<evidence type="ECO:0000313" key="3">
    <source>
        <dbReference type="Proteomes" id="UP000247591"/>
    </source>
</evidence>
<dbReference type="Proteomes" id="UP000247591">
    <property type="component" value="Unassembled WGS sequence"/>
</dbReference>
<feature type="transmembrane region" description="Helical" evidence="1">
    <location>
        <begin position="123"/>
        <end position="142"/>
    </location>
</feature>
<feature type="transmembrane region" description="Helical" evidence="1">
    <location>
        <begin position="154"/>
        <end position="173"/>
    </location>
</feature>
<protein>
    <submittedName>
        <fullName evidence="2">Signal transduction histidine kinase</fullName>
    </submittedName>
</protein>
<feature type="transmembrane region" description="Helical" evidence="1">
    <location>
        <begin position="207"/>
        <end position="225"/>
    </location>
</feature>
<keyword evidence="1" id="KW-0812">Transmembrane</keyword>
<accession>A0A318RUW3</accession>
<proteinExistence type="predicted"/>
<feature type="transmembrane region" description="Helical" evidence="1">
    <location>
        <begin position="92"/>
        <end position="111"/>
    </location>
</feature>
<comment type="caution">
    <text evidence="2">The sequence shown here is derived from an EMBL/GenBank/DDBJ whole genome shotgun (WGS) entry which is preliminary data.</text>
</comment>
<evidence type="ECO:0000313" key="2">
    <source>
        <dbReference type="EMBL" id="PYE20160.1"/>
    </source>
</evidence>
<feature type="transmembrane region" description="Helical" evidence="1">
    <location>
        <begin position="63"/>
        <end position="80"/>
    </location>
</feature>
<evidence type="ECO:0000256" key="1">
    <source>
        <dbReference type="SAM" id="Phobius"/>
    </source>
</evidence>